<reference evidence="3" key="1">
    <citation type="submission" date="2009-08" db="EMBL/GenBank/DDBJ databases">
        <title>Annotation of Salpingoeca rosetta.</title>
        <authorList>
            <consortium name="The Broad Institute Genome Sequencing Platform"/>
            <person name="Russ C."/>
            <person name="Cuomo C."/>
            <person name="Burger G."/>
            <person name="Gray M.W."/>
            <person name="Holland P.W.H."/>
            <person name="King N."/>
            <person name="Lang F.B.F."/>
            <person name="Roger A.J."/>
            <person name="Ruiz-Trillo I."/>
            <person name="Young S.K."/>
            <person name="Zeng Q."/>
            <person name="Gargeya S."/>
            <person name="Alvarado L."/>
            <person name="Berlin A."/>
            <person name="Chapman S.B."/>
            <person name="Chen Z."/>
            <person name="Freedman E."/>
            <person name="Gellesch M."/>
            <person name="Goldberg J."/>
            <person name="Griggs A."/>
            <person name="Gujja S."/>
            <person name="Heilman E."/>
            <person name="Heiman D."/>
            <person name="Howarth C."/>
            <person name="Mehta T."/>
            <person name="Neiman D."/>
            <person name="Pearson M."/>
            <person name="Roberts A."/>
            <person name="Saif S."/>
            <person name="Shea T."/>
            <person name="Shenoy N."/>
            <person name="Sisk P."/>
            <person name="Stolte C."/>
            <person name="Sykes S."/>
            <person name="White J."/>
            <person name="Yandava C."/>
            <person name="Haas B."/>
            <person name="Nusbaum C."/>
            <person name="Birren B."/>
        </authorList>
    </citation>
    <scope>NUCLEOTIDE SEQUENCE [LARGE SCALE GENOMIC DNA]</scope>
    <source>
        <strain evidence="3">ATCC 50818</strain>
    </source>
</reference>
<proteinExistence type="predicted"/>
<feature type="compositionally biased region" description="Basic and acidic residues" evidence="1">
    <location>
        <begin position="264"/>
        <end position="276"/>
    </location>
</feature>
<dbReference type="Proteomes" id="UP000007799">
    <property type="component" value="Unassembled WGS sequence"/>
</dbReference>
<dbReference type="InterPro" id="IPR036915">
    <property type="entry name" value="Cyclin-like_sf"/>
</dbReference>
<feature type="compositionally biased region" description="Basic residues" evidence="1">
    <location>
        <begin position="279"/>
        <end position="294"/>
    </location>
</feature>
<evidence type="ECO:0000256" key="1">
    <source>
        <dbReference type="SAM" id="MobiDB-lite"/>
    </source>
</evidence>
<dbReference type="eggNOG" id="KOG0834">
    <property type="taxonomic scope" value="Eukaryota"/>
</dbReference>
<dbReference type="STRING" id="946362.F2TXZ1"/>
<dbReference type="EMBL" id="GL832956">
    <property type="protein sequence ID" value="EGD76250.1"/>
    <property type="molecule type" value="Genomic_DNA"/>
</dbReference>
<protein>
    <recommendedName>
        <fullName evidence="2">Cyclin N-terminal domain-containing protein</fullName>
    </recommendedName>
</protein>
<evidence type="ECO:0000313" key="3">
    <source>
        <dbReference type="EMBL" id="EGD76250.1"/>
    </source>
</evidence>
<sequence length="294" mass="33205">MMDEGGDSFAAGVADDDDGTRLFTDEQIEQCPSVAISNLTIKETKKRRLIGAGHIVELGTACKVSIFATARACLLYHLFYQHQCLDHFDEQVTAMACLFIACKAESRQLNLDRASYLHISKVISRSYQLVQRERITTDSVLFKEYVDRILFTERVLLASLGFRLDMPTMHDYVKAFSEAAYFPNLVACINTLLPSTLCLTHHPLVIIASIVHSFEKNAKMLPEAWWTKLPPVSGKALTEEDMMSVSGRIEKHLTAERELQREVGADAVFERRDSMLRRPVPRKPPPHKPRSANP</sequence>
<name>F2TXZ1_SALR5</name>
<evidence type="ECO:0000313" key="4">
    <source>
        <dbReference type="Proteomes" id="UP000007799"/>
    </source>
</evidence>
<dbReference type="CDD" id="cd20534">
    <property type="entry name" value="CYCLIN_CCNM_CCNQ_rpt1"/>
    <property type="match status" value="1"/>
</dbReference>
<dbReference type="GO" id="GO:0006357">
    <property type="term" value="P:regulation of transcription by RNA polymerase II"/>
    <property type="evidence" value="ECO:0007669"/>
    <property type="project" value="InterPro"/>
</dbReference>
<keyword evidence="4" id="KW-1185">Reference proteome</keyword>
<dbReference type="Gene3D" id="1.10.472.10">
    <property type="entry name" value="Cyclin-like"/>
    <property type="match status" value="1"/>
</dbReference>
<feature type="domain" description="Cyclin N-terminal" evidence="2">
    <location>
        <begin position="25"/>
        <end position="164"/>
    </location>
</feature>
<dbReference type="GeneID" id="16079019"/>
<dbReference type="SUPFAM" id="SSF47954">
    <property type="entry name" value="Cyclin-like"/>
    <property type="match status" value="1"/>
</dbReference>
<feature type="region of interest" description="Disordered" evidence="1">
    <location>
        <begin position="264"/>
        <end position="294"/>
    </location>
</feature>
<dbReference type="KEGG" id="sre:PTSG_00952"/>
<dbReference type="Pfam" id="PF00134">
    <property type="entry name" value="Cyclin_N"/>
    <property type="match status" value="1"/>
</dbReference>
<dbReference type="GO" id="GO:0016538">
    <property type="term" value="F:cyclin-dependent protein serine/threonine kinase regulator activity"/>
    <property type="evidence" value="ECO:0007669"/>
    <property type="project" value="InterPro"/>
</dbReference>
<dbReference type="InterPro" id="IPR043198">
    <property type="entry name" value="Cyclin/Ssn8"/>
</dbReference>
<dbReference type="InterPro" id="IPR006671">
    <property type="entry name" value="Cyclin_N"/>
</dbReference>
<accession>F2TXZ1</accession>
<dbReference type="OrthoDB" id="25002at2759"/>
<dbReference type="InterPro" id="IPR048055">
    <property type="entry name" value="Cyclin-Q_first_cyclin_box"/>
</dbReference>
<dbReference type="RefSeq" id="XP_004998425.1">
    <property type="nucleotide sequence ID" value="XM_004998368.1"/>
</dbReference>
<dbReference type="AlphaFoldDB" id="F2TXZ1"/>
<dbReference type="InParanoid" id="F2TXZ1"/>
<dbReference type="PANTHER" id="PTHR10026">
    <property type="entry name" value="CYCLIN"/>
    <property type="match status" value="1"/>
</dbReference>
<evidence type="ECO:0000259" key="2">
    <source>
        <dbReference type="Pfam" id="PF00134"/>
    </source>
</evidence>
<organism evidence="4">
    <name type="scientific">Salpingoeca rosetta (strain ATCC 50818 / BSB-021)</name>
    <dbReference type="NCBI Taxonomy" id="946362"/>
    <lineage>
        <taxon>Eukaryota</taxon>
        <taxon>Choanoflagellata</taxon>
        <taxon>Craspedida</taxon>
        <taxon>Salpingoecidae</taxon>
        <taxon>Salpingoeca</taxon>
    </lineage>
</organism>
<gene>
    <name evidence="3" type="ORF">PTSG_00952</name>
</gene>